<comment type="caution">
    <text evidence="1">The sequence shown here is derived from an EMBL/GenBank/DDBJ whole genome shotgun (WGS) entry which is preliminary data.</text>
</comment>
<gene>
    <name evidence="1" type="ORF">LCGC14_1633030</name>
</gene>
<sequence>MGYHIRTGLVEEHESTLGMIQKAISEGKSLRFDCTAPEDMNRMKYSFNRILKATDILIRECGGTFTGLRALVKVREDWKRMAIVIEANVPHKRLTDIKPAQLNERDIIESLKQFQGQMDLIRFTPSFSFDLDTWITELTKVGFELIPDPDDPDAYVGGKREDGDYEYGVARIEEKIASGFDMLTTFGQDGEKE</sequence>
<evidence type="ECO:0000313" key="1">
    <source>
        <dbReference type="EMBL" id="KKM21673.1"/>
    </source>
</evidence>
<dbReference type="AlphaFoldDB" id="A0A0F9KHN8"/>
<proteinExistence type="predicted"/>
<dbReference type="EMBL" id="LAZR01013501">
    <property type="protein sequence ID" value="KKM21673.1"/>
    <property type="molecule type" value="Genomic_DNA"/>
</dbReference>
<protein>
    <submittedName>
        <fullName evidence="1">Uncharacterized protein</fullName>
    </submittedName>
</protein>
<accession>A0A0F9KHN8</accession>
<name>A0A0F9KHN8_9ZZZZ</name>
<reference evidence="1" key="1">
    <citation type="journal article" date="2015" name="Nature">
        <title>Complex archaea that bridge the gap between prokaryotes and eukaryotes.</title>
        <authorList>
            <person name="Spang A."/>
            <person name="Saw J.H."/>
            <person name="Jorgensen S.L."/>
            <person name="Zaremba-Niedzwiedzka K."/>
            <person name="Martijn J."/>
            <person name="Lind A.E."/>
            <person name="van Eijk R."/>
            <person name="Schleper C."/>
            <person name="Guy L."/>
            <person name="Ettema T.J."/>
        </authorList>
    </citation>
    <scope>NUCLEOTIDE SEQUENCE</scope>
</reference>
<organism evidence="1">
    <name type="scientific">marine sediment metagenome</name>
    <dbReference type="NCBI Taxonomy" id="412755"/>
    <lineage>
        <taxon>unclassified sequences</taxon>
        <taxon>metagenomes</taxon>
        <taxon>ecological metagenomes</taxon>
    </lineage>
</organism>